<evidence type="ECO:0000256" key="5">
    <source>
        <dbReference type="ARBA" id="ARBA00023284"/>
    </source>
</evidence>
<comment type="caution">
    <text evidence="11">The sequence shown here is derived from an EMBL/GenBank/DDBJ whole genome shotgun (WGS) entry which is preliminary data.</text>
</comment>
<evidence type="ECO:0000256" key="9">
    <source>
        <dbReference type="PIRSR" id="PIRSR000077-4"/>
    </source>
</evidence>
<dbReference type="PIRSF" id="PIRSF000077">
    <property type="entry name" value="Thioredoxin"/>
    <property type="match status" value="1"/>
</dbReference>
<dbReference type="PANTHER" id="PTHR45663:SF11">
    <property type="entry name" value="GEO12009P1"/>
    <property type="match status" value="1"/>
</dbReference>
<evidence type="ECO:0000256" key="3">
    <source>
        <dbReference type="ARBA" id="ARBA00022982"/>
    </source>
</evidence>
<dbReference type="PRINTS" id="PR00421">
    <property type="entry name" value="THIOREDOXIN"/>
</dbReference>
<feature type="site" description="Contributes to redox potential value" evidence="8">
    <location>
        <position position="31"/>
    </location>
</feature>
<evidence type="ECO:0000256" key="6">
    <source>
        <dbReference type="NCBIfam" id="TIGR01068"/>
    </source>
</evidence>
<comment type="similarity">
    <text evidence="1 7">Belongs to the thioredoxin family.</text>
</comment>
<evidence type="ECO:0000259" key="10">
    <source>
        <dbReference type="PROSITE" id="PS51352"/>
    </source>
</evidence>
<name>A0A431VPS5_9DEIO</name>
<dbReference type="InterPro" id="IPR017937">
    <property type="entry name" value="Thioredoxin_CS"/>
</dbReference>
<dbReference type="EMBL" id="RXPE01000037">
    <property type="protein sequence ID" value="RTR25164.1"/>
    <property type="molecule type" value="Genomic_DNA"/>
</dbReference>
<feature type="active site" description="Nucleophile" evidence="8">
    <location>
        <position position="32"/>
    </location>
</feature>
<dbReference type="PROSITE" id="PS00194">
    <property type="entry name" value="THIOREDOXIN_1"/>
    <property type="match status" value="1"/>
</dbReference>
<dbReference type="PANTHER" id="PTHR45663">
    <property type="entry name" value="GEO12009P1"/>
    <property type="match status" value="1"/>
</dbReference>
<feature type="domain" description="Thioredoxin" evidence="10">
    <location>
        <begin position="1"/>
        <end position="105"/>
    </location>
</feature>
<keyword evidence="4 9" id="KW-1015">Disulfide bond</keyword>
<dbReference type="InterPro" id="IPR013766">
    <property type="entry name" value="Thioredoxin_domain"/>
</dbReference>
<dbReference type="GO" id="GO:0005829">
    <property type="term" value="C:cytosol"/>
    <property type="evidence" value="ECO:0007669"/>
    <property type="project" value="TreeGrafter"/>
</dbReference>
<dbReference type="GO" id="GO:0015035">
    <property type="term" value="F:protein-disulfide reductase activity"/>
    <property type="evidence" value="ECO:0007669"/>
    <property type="project" value="UniProtKB-UniRule"/>
</dbReference>
<dbReference type="InterPro" id="IPR036249">
    <property type="entry name" value="Thioredoxin-like_sf"/>
</dbReference>
<evidence type="ECO:0000256" key="2">
    <source>
        <dbReference type="ARBA" id="ARBA00022448"/>
    </source>
</evidence>
<sequence length="108" mass="11864">MKPVEMTDSNFGTELGDGLTLVDFWAPWCGPCRIIGPVLEELAEDYDGRVKIGKVNVDENPGTAGQFRVMSIPTLILFKDGQPVEQMVGAAPKRSFETLLNKHLEATN</sequence>
<gene>
    <name evidence="11" type="primary">trxA</name>
    <name evidence="11" type="ORF">EJ104_12205</name>
</gene>
<feature type="disulfide bond" description="Redox-active" evidence="9">
    <location>
        <begin position="29"/>
        <end position="32"/>
    </location>
</feature>
<evidence type="ECO:0000313" key="11">
    <source>
        <dbReference type="EMBL" id="RTR25164.1"/>
    </source>
</evidence>
<dbReference type="CDD" id="cd02947">
    <property type="entry name" value="TRX_family"/>
    <property type="match status" value="1"/>
</dbReference>
<keyword evidence="3" id="KW-0249">Electron transport</keyword>
<dbReference type="PROSITE" id="PS51352">
    <property type="entry name" value="THIOREDOXIN_2"/>
    <property type="match status" value="1"/>
</dbReference>
<evidence type="ECO:0000256" key="1">
    <source>
        <dbReference type="ARBA" id="ARBA00008987"/>
    </source>
</evidence>
<dbReference type="OrthoDB" id="9790390at2"/>
<dbReference type="GO" id="GO:0045454">
    <property type="term" value="P:cell redox homeostasis"/>
    <property type="evidence" value="ECO:0007669"/>
    <property type="project" value="TreeGrafter"/>
</dbReference>
<feature type="active site" description="Nucleophile" evidence="8">
    <location>
        <position position="29"/>
    </location>
</feature>
<dbReference type="Proteomes" id="UP000277766">
    <property type="component" value="Unassembled WGS sequence"/>
</dbReference>
<evidence type="ECO:0000313" key="12">
    <source>
        <dbReference type="Proteomes" id="UP000277766"/>
    </source>
</evidence>
<dbReference type="SUPFAM" id="SSF52833">
    <property type="entry name" value="Thioredoxin-like"/>
    <property type="match status" value="1"/>
</dbReference>
<feature type="site" description="Deprotonates C-terminal active site Cys" evidence="8">
    <location>
        <position position="23"/>
    </location>
</feature>
<reference evidence="11 12" key="1">
    <citation type="submission" date="2018-12" db="EMBL/GenBank/DDBJ databases">
        <title>Deinococcus radiophilus ATCC 27603 genome sequencing and assembly.</title>
        <authorList>
            <person name="Maclea K.S."/>
            <person name="Maynard C.R."/>
        </authorList>
    </citation>
    <scope>NUCLEOTIDE SEQUENCE [LARGE SCALE GENOMIC DNA]</scope>
    <source>
        <strain evidence="11 12">ATCC 27603</strain>
    </source>
</reference>
<dbReference type="InterPro" id="IPR005746">
    <property type="entry name" value="Thioredoxin"/>
</dbReference>
<dbReference type="AlphaFoldDB" id="A0A431VPS5"/>
<keyword evidence="12" id="KW-1185">Reference proteome</keyword>
<proteinExistence type="inferred from homology"/>
<evidence type="ECO:0000256" key="4">
    <source>
        <dbReference type="ARBA" id="ARBA00023157"/>
    </source>
</evidence>
<evidence type="ECO:0000256" key="7">
    <source>
        <dbReference type="PIRNR" id="PIRNR000077"/>
    </source>
</evidence>
<keyword evidence="2" id="KW-0813">Transport</keyword>
<evidence type="ECO:0000256" key="8">
    <source>
        <dbReference type="PIRSR" id="PIRSR000077-1"/>
    </source>
</evidence>
<dbReference type="RefSeq" id="WP_126353204.1">
    <property type="nucleotide sequence ID" value="NZ_CP086380.1"/>
</dbReference>
<organism evidence="11 12">
    <name type="scientific">Deinococcus radiophilus</name>
    <dbReference type="NCBI Taxonomy" id="32062"/>
    <lineage>
        <taxon>Bacteria</taxon>
        <taxon>Thermotogati</taxon>
        <taxon>Deinococcota</taxon>
        <taxon>Deinococci</taxon>
        <taxon>Deinococcales</taxon>
        <taxon>Deinococcaceae</taxon>
        <taxon>Deinococcus</taxon>
    </lineage>
</organism>
<dbReference type="Gene3D" id="3.40.30.10">
    <property type="entry name" value="Glutaredoxin"/>
    <property type="match status" value="1"/>
</dbReference>
<accession>A0A431VPS5</accession>
<keyword evidence="5 9" id="KW-0676">Redox-active center</keyword>
<dbReference type="NCBIfam" id="TIGR01068">
    <property type="entry name" value="thioredoxin"/>
    <property type="match status" value="1"/>
</dbReference>
<protein>
    <recommendedName>
        <fullName evidence="6 7">Thioredoxin</fullName>
    </recommendedName>
</protein>
<dbReference type="FunFam" id="3.40.30.10:FF:000001">
    <property type="entry name" value="Thioredoxin"/>
    <property type="match status" value="1"/>
</dbReference>
<feature type="site" description="Contributes to redox potential value" evidence="8">
    <location>
        <position position="30"/>
    </location>
</feature>
<dbReference type="Pfam" id="PF00085">
    <property type="entry name" value="Thioredoxin"/>
    <property type="match status" value="1"/>
</dbReference>